<evidence type="ECO:0000256" key="2">
    <source>
        <dbReference type="ARBA" id="ARBA00022598"/>
    </source>
</evidence>
<dbReference type="InterPro" id="IPR011063">
    <property type="entry name" value="TilS/TtcA_N"/>
</dbReference>
<evidence type="ECO:0000313" key="8">
    <source>
        <dbReference type="EMBL" id="VAV87410.1"/>
    </source>
</evidence>
<evidence type="ECO:0000256" key="3">
    <source>
        <dbReference type="ARBA" id="ARBA00022694"/>
    </source>
</evidence>
<dbReference type="Gene3D" id="3.40.50.620">
    <property type="entry name" value="HUPs"/>
    <property type="match status" value="1"/>
</dbReference>
<dbReference type="PANTHER" id="PTHR43033">
    <property type="entry name" value="TRNA(ILE)-LYSIDINE SYNTHASE-RELATED"/>
    <property type="match status" value="1"/>
</dbReference>
<dbReference type="SUPFAM" id="SSF52402">
    <property type="entry name" value="Adenine nucleotide alpha hydrolases-like"/>
    <property type="match status" value="1"/>
</dbReference>
<evidence type="ECO:0000259" key="7">
    <source>
        <dbReference type="Pfam" id="PF01171"/>
    </source>
</evidence>
<dbReference type="GO" id="GO:0008033">
    <property type="term" value="P:tRNA processing"/>
    <property type="evidence" value="ECO:0007669"/>
    <property type="project" value="UniProtKB-KW"/>
</dbReference>
<sequence>MHDSLHLSPLEFSELMAPMGCSAGENLAAAVSGGADSLALTLMLGEWCRNHDISLTALTVDHGLRTEAAAEARQVADWLKHYDIAHVTLTWDGDKPHSNIQDQARRARYKLMGEWCRSHGVGQLFLGHHQDDQAETFLIRLFRGSGVDGLAAMKPQAAFPVSLPGMDTVCRPLLTVPKDRLKATLRHMGQAWIDDPSNEDVSYTRIKVRNLLAESGIEGLSVDRMAGTAARMGRVQSLLMSLTADLEREAVTCFPEGYAEVAIAPLISAHEEIALRCLAALLRRISGGTYAPRLTRLEALYGRLRAGDFAGQTLGGCLISQLSDNRIRISREAAGISETCGLGRNSTLIWDGRFVIKNGTITGHLKKIEQADWQQICHQNPALEKLKFAKVIRDSLPCIITDTGEVVLPNFIPGFEETGFQAKLKQHFVNDLPVK</sequence>
<dbReference type="InterPro" id="IPR012795">
    <property type="entry name" value="tRNA_Ile_lys_synt_N"/>
</dbReference>
<name>A0A3B0R1Z9_9ZZZZ</name>
<dbReference type="InterPro" id="IPR012094">
    <property type="entry name" value="tRNA_Ile_lys_synt"/>
</dbReference>
<evidence type="ECO:0000256" key="1">
    <source>
        <dbReference type="ARBA" id="ARBA00013267"/>
    </source>
</evidence>
<evidence type="ECO:0000256" key="4">
    <source>
        <dbReference type="ARBA" id="ARBA00022741"/>
    </source>
</evidence>
<accession>A0A3B0R1Z9</accession>
<keyword evidence="4" id="KW-0547">Nucleotide-binding</keyword>
<dbReference type="GO" id="GO:0032267">
    <property type="term" value="F:tRNA(Ile)-lysidine synthase activity"/>
    <property type="evidence" value="ECO:0007669"/>
    <property type="project" value="UniProtKB-EC"/>
</dbReference>
<protein>
    <recommendedName>
        <fullName evidence="1">tRNA(Ile)-lysidine synthetase</fullName>
        <ecNumber evidence="1">6.3.4.19</ecNumber>
    </recommendedName>
</protein>
<feature type="domain" description="tRNA(Ile)-lysidine/2-thiocytidine synthase N-terminal" evidence="7">
    <location>
        <begin position="28"/>
        <end position="210"/>
    </location>
</feature>
<dbReference type="EC" id="6.3.4.19" evidence="1"/>
<keyword evidence="2 8" id="KW-0436">Ligase</keyword>
<keyword evidence="5" id="KW-0067">ATP-binding</keyword>
<dbReference type="PANTHER" id="PTHR43033:SF1">
    <property type="entry name" value="TRNA(ILE)-LYSIDINE SYNTHASE-RELATED"/>
    <property type="match status" value="1"/>
</dbReference>
<gene>
    <name evidence="8" type="ORF">MNBD_ALPHA02-1904</name>
</gene>
<dbReference type="GO" id="GO:0005524">
    <property type="term" value="F:ATP binding"/>
    <property type="evidence" value="ECO:0007669"/>
    <property type="project" value="UniProtKB-KW"/>
</dbReference>
<reference evidence="8" key="1">
    <citation type="submission" date="2018-06" db="EMBL/GenBank/DDBJ databases">
        <authorList>
            <person name="Zhirakovskaya E."/>
        </authorList>
    </citation>
    <scope>NUCLEOTIDE SEQUENCE</scope>
</reference>
<keyword evidence="3" id="KW-0819">tRNA processing</keyword>
<dbReference type="CDD" id="cd01992">
    <property type="entry name" value="TilS_N"/>
    <property type="match status" value="1"/>
</dbReference>
<dbReference type="AlphaFoldDB" id="A0A3B0R1Z9"/>
<organism evidence="8">
    <name type="scientific">hydrothermal vent metagenome</name>
    <dbReference type="NCBI Taxonomy" id="652676"/>
    <lineage>
        <taxon>unclassified sequences</taxon>
        <taxon>metagenomes</taxon>
        <taxon>ecological metagenomes</taxon>
    </lineage>
</organism>
<dbReference type="Pfam" id="PF01171">
    <property type="entry name" value="ATP_bind_3"/>
    <property type="match status" value="1"/>
</dbReference>
<dbReference type="NCBIfam" id="TIGR02432">
    <property type="entry name" value="lysidine_TilS_N"/>
    <property type="match status" value="1"/>
</dbReference>
<evidence type="ECO:0000256" key="5">
    <source>
        <dbReference type="ARBA" id="ARBA00022840"/>
    </source>
</evidence>
<dbReference type="HAMAP" id="MF_01161">
    <property type="entry name" value="tRNA_Ile_lys_synt"/>
    <property type="match status" value="1"/>
</dbReference>
<dbReference type="EMBL" id="UOED01000025">
    <property type="protein sequence ID" value="VAV87410.1"/>
    <property type="molecule type" value="Genomic_DNA"/>
</dbReference>
<evidence type="ECO:0000256" key="6">
    <source>
        <dbReference type="ARBA" id="ARBA00048539"/>
    </source>
</evidence>
<dbReference type="InterPro" id="IPR014729">
    <property type="entry name" value="Rossmann-like_a/b/a_fold"/>
</dbReference>
<proteinExistence type="inferred from homology"/>
<comment type="catalytic activity">
    <reaction evidence="6">
        <text>cytidine(34) in tRNA(Ile2) + L-lysine + ATP = lysidine(34) in tRNA(Ile2) + AMP + diphosphate + H(+)</text>
        <dbReference type="Rhea" id="RHEA:43744"/>
        <dbReference type="Rhea" id="RHEA-COMP:10625"/>
        <dbReference type="Rhea" id="RHEA-COMP:10670"/>
        <dbReference type="ChEBI" id="CHEBI:15378"/>
        <dbReference type="ChEBI" id="CHEBI:30616"/>
        <dbReference type="ChEBI" id="CHEBI:32551"/>
        <dbReference type="ChEBI" id="CHEBI:33019"/>
        <dbReference type="ChEBI" id="CHEBI:82748"/>
        <dbReference type="ChEBI" id="CHEBI:83665"/>
        <dbReference type="ChEBI" id="CHEBI:456215"/>
        <dbReference type="EC" id="6.3.4.19"/>
    </reaction>
</comment>